<evidence type="ECO:0000313" key="1">
    <source>
        <dbReference type="EMBL" id="MFD2549237.1"/>
    </source>
</evidence>
<keyword evidence="2" id="KW-1185">Reference proteome</keyword>
<comment type="caution">
    <text evidence="1">The sequence shown here is derived from an EMBL/GenBank/DDBJ whole genome shotgun (WGS) entry which is preliminary data.</text>
</comment>
<accession>A0ABW5KNR3</accession>
<gene>
    <name evidence="1" type="ORF">ACFSR5_16435</name>
</gene>
<name>A0ABW5KNR3_9SPHI</name>
<evidence type="ECO:0000313" key="2">
    <source>
        <dbReference type="Proteomes" id="UP001597545"/>
    </source>
</evidence>
<proteinExistence type="predicted"/>
<dbReference type="EMBL" id="JBHULR010000015">
    <property type="protein sequence ID" value="MFD2549237.1"/>
    <property type="molecule type" value="Genomic_DNA"/>
</dbReference>
<organism evidence="1 2">
    <name type="scientific">Sphingobacterium suaedae</name>
    <dbReference type="NCBI Taxonomy" id="1686402"/>
    <lineage>
        <taxon>Bacteria</taxon>
        <taxon>Pseudomonadati</taxon>
        <taxon>Bacteroidota</taxon>
        <taxon>Sphingobacteriia</taxon>
        <taxon>Sphingobacteriales</taxon>
        <taxon>Sphingobacteriaceae</taxon>
        <taxon>Sphingobacterium</taxon>
    </lineage>
</organism>
<sequence>MNGSFHPSSLFSYPGKSLLCFLSGGIPQWGTDISFCSNPPRGRRLLFFDIYGTKYHPAVEQEMMRSHDYQAVNHRMFQLVGEYSGESLPK</sequence>
<protein>
    <submittedName>
        <fullName evidence="1">Uncharacterized protein</fullName>
    </submittedName>
</protein>
<reference evidence="2" key="1">
    <citation type="journal article" date="2019" name="Int. J. Syst. Evol. Microbiol.">
        <title>The Global Catalogue of Microorganisms (GCM) 10K type strain sequencing project: providing services to taxonomists for standard genome sequencing and annotation.</title>
        <authorList>
            <consortium name="The Broad Institute Genomics Platform"/>
            <consortium name="The Broad Institute Genome Sequencing Center for Infectious Disease"/>
            <person name="Wu L."/>
            <person name="Ma J."/>
        </authorList>
    </citation>
    <scope>NUCLEOTIDE SEQUENCE [LARGE SCALE GENOMIC DNA]</scope>
    <source>
        <strain evidence="2">KCTC 42662</strain>
    </source>
</reference>
<dbReference type="RefSeq" id="WP_380905555.1">
    <property type="nucleotide sequence ID" value="NZ_JBHUEG010000012.1"/>
</dbReference>
<dbReference type="Proteomes" id="UP001597545">
    <property type="component" value="Unassembled WGS sequence"/>
</dbReference>